<evidence type="ECO:0000313" key="2">
    <source>
        <dbReference type="Proteomes" id="UP000821865"/>
    </source>
</evidence>
<name>A0ACB8DFV9_DERSI</name>
<evidence type="ECO:0000313" key="1">
    <source>
        <dbReference type="EMBL" id="KAH7967022.1"/>
    </source>
</evidence>
<gene>
    <name evidence="1" type="ORF">HPB49_021381</name>
</gene>
<comment type="caution">
    <text evidence="1">The sequence shown here is derived from an EMBL/GenBank/DDBJ whole genome shotgun (WGS) entry which is preliminary data.</text>
</comment>
<accession>A0ACB8DFV9</accession>
<protein>
    <submittedName>
        <fullName evidence="1">Uncharacterized protein</fullName>
    </submittedName>
</protein>
<keyword evidence="2" id="KW-1185">Reference proteome</keyword>
<proteinExistence type="predicted"/>
<organism evidence="1 2">
    <name type="scientific">Dermacentor silvarum</name>
    <name type="common">Tick</name>
    <dbReference type="NCBI Taxonomy" id="543639"/>
    <lineage>
        <taxon>Eukaryota</taxon>
        <taxon>Metazoa</taxon>
        <taxon>Ecdysozoa</taxon>
        <taxon>Arthropoda</taxon>
        <taxon>Chelicerata</taxon>
        <taxon>Arachnida</taxon>
        <taxon>Acari</taxon>
        <taxon>Parasitiformes</taxon>
        <taxon>Ixodida</taxon>
        <taxon>Ixodoidea</taxon>
        <taxon>Ixodidae</taxon>
        <taxon>Rhipicephalinae</taxon>
        <taxon>Dermacentor</taxon>
    </lineage>
</organism>
<dbReference type="EMBL" id="CM023471">
    <property type="protein sequence ID" value="KAH7967022.1"/>
    <property type="molecule type" value="Genomic_DNA"/>
</dbReference>
<reference evidence="1" key="1">
    <citation type="submission" date="2020-05" db="EMBL/GenBank/DDBJ databases">
        <title>Large-scale comparative analyses of tick genomes elucidate their genetic diversity and vector capacities.</title>
        <authorList>
            <person name="Jia N."/>
            <person name="Wang J."/>
            <person name="Shi W."/>
            <person name="Du L."/>
            <person name="Sun Y."/>
            <person name="Zhan W."/>
            <person name="Jiang J."/>
            <person name="Wang Q."/>
            <person name="Zhang B."/>
            <person name="Ji P."/>
            <person name="Sakyi L.B."/>
            <person name="Cui X."/>
            <person name="Yuan T."/>
            <person name="Jiang B."/>
            <person name="Yang W."/>
            <person name="Lam T.T.-Y."/>
            <person name="Chang Q."/>
            <person name="Ding S."/>
            <person name="Wang X."/>
            <person name="Zhu J."/>
            <person name="Ruan X."/>
            <person name="Zhao L."/>
            <person name="Wei J."/>
            <person name="Que T."/>
            <person name="Du C."/>
            <person name="Cheng J."/>
            <person name="Dai P."/>
            <person name="Han X."/>
            <person name="Huang E."/>
            <person name="Gao Y."/>
            <person name="Liu J."/>
            <person name="Shao H."/>
            <person name="Ye R."/>
            <person name="Li L."/>
            <person name="Wei W."/>
            <person name="Wang X."/>
            <person name="Wang C."/>
            <person name="Yang T."/>
            <person name="Huo Q."/>
            <person name="Li W."/>
            <person name="Guo W."/>
            <person name="Chen H."/>
            <person name="Zhou L."/>
            <person name="Ni X."/>
            <person name="Tian J."/>
            <person name="Zhou Y."/>
            <person name="Sheng Y."/>
            <person name="Liu T."/>
            <person name="Pan Y."/>
            <person name="Xia L."/>
            <person name="Li J."/>
            <person name="Zhao F."/>
            <person name="Cao W."/>
        </authorList>
    </citation>
    <scope>NUCLEOTIDE SEQUENCE</scope>
    <source>
        <strain evidence="1">Dsil-2018</strain>
    </source>
</reference>
<sequence>MAGIQQLAGRLALVTGGGSGIGRAVCKALSHEGARVIAADINKEGAATTVSDLPGSHEHRALEVDVGSSESVSSLFAEIKKAYSAPVSIVVNCAGILRDTFLMDMTEEAFDEVLKINLKGTYLVTQAAAREMVLSNVPNGAIVNISSIVGKTGNMGQCNYAASKAGVVGFTKTVALELAKHNIRCNAIMPGFIDTPMVASVPEKVLLKIKGRIPMGRFGKPEELAEAVLFLCSPASSYVTGSVLEVTGGINLPKDNGKFTMQLVLLLLTPNEAIGKAFNKNMCPISPALPPVPKLENRTALVTGAGSGIGRSVCEALAADGARVVAADCNQDAAYETVSSLCGGEKGYEANCVSH</sequence>
<dbReference type="Proteomes" id="UP000821865">
    <property type="component" value="Chromosome 2"/>
</dbReference>